<dbReference type="RefSeq" id="WP_211852125.1">
    <property type="nucleotide sequence ID" value="NZ_JAAGBB010000008.1"/>
</dbReference>
<protein>
    <recommendedName>
        <fullName evidence="4">ABC-type transport auxiliary lipoprotein component domain-containing protein</fullName>
    </recommendedName>
</protein>
<keyword evidence="1" id="KW-0732">Signal</keyword>
<evidence type="ECO:0000313" key="3">
    <source>
        <dbReference type="Proteomes" id="UP001196870"/>
    </source>
</evidence>
<evidence type="ECO:0000256" key="1">
    <source>
        <dbReference type="SAM" id="SignalP"/>
    </source>
</evidence>
<comment type="caution">
    <text evidence="2">The sequence shown here is derived from an EMBL/GenBank/DDBJ whole genome shotgun (WGS) entry which is preliminary data.</text>
</comment>
<dbReference type="EMBL" id="JAAGBB010000008">
    <property type="protein sequence ID" value="MBR0664465.1"/>
    <property type="molecule type" value="Genomic_DNA"/>
</dbReference>
<name>A0ABS5EVY9_9PROT</name>
<organism evidence="2 3">
    <name type="scientific">Plastoroseomonas hellenica</name>
    <dbReference type="NCBI Taxonomy" id="2687306"/>
    <lineage>
        <taxon>Bacteria</taxon>
        <taxon>Pseudomonadati</taxon>
        <taxon>Pseudomonadota</taxon>
        <taxon>Alphaproteobacteria</taxon>
        <taxon>Acetobacterales</taxon>
        <taxon>Acetobacteraceae</taxon>
        <taxon>Plastoroseomonas</taxon>
    </lineage>
</organism>
<sequence length="185" mass="19320">MKARIVLPVLVMSLVAACATLPSENATLPEAAVQGLGDSGRYAILNTSYAFATPANLAQRPVDSALAIAQAEYLAVDLTSNQRWREFSPIIAQGFLQARSEWRAAAGIAQDAPPQPVIGALFVARDGMLRGDTGGAAGALSAPIFVGGGEATLRRLSSLPYLPRTAAAARGAENELTRMQMAPDE</sequence>
<feature type="signal peptide" evidence="1">
    <location>
        <begin position="1"/>
        <end position="18"/>
    </location>
</feature>
<dbReference type="Proteomes" id="UP001196870">
    <property type="component" value="Unassembled WGS sequence"/>
</dbReference>
<evidence type="ECO:0008006" key="4">
    <source>
        <dbReference type="Google" id="ProtNLM"/>
    </source>
</evidence>
<gene>
    <name evidence="2" type="ORF">GXW71_08870</name>
</gene>
<evidence type="ECO:0000313" key="2">
    <source>
        <dbReference type="EMBL" id="MBR0664465.1"/>
    </source>
</evidence>
<reference evidence="3" key="1">
    <citation type="journal article" date="2021" name="Syst. Appl. Microbiol.">
        <title>Roseomonas hellenica sp. nov., isolated from roots of wild-growing Alkanna tinctoria.</title>
        <authorList>
            <person name="Rat A."/>
            <person name="Naranjo H.D."/>
            <person name="Lebbe L."/>
            <person name="Cnockaert M."/>
            <person name="Krigas N."/>
            <person name="Grigoriadou K."/>
            <person name="Maloupa E."/>
            <person name="Willems A."/>
        </authorList>
    </citation>
    <scope>NUCLEOTIDE SEQUENCE [LARGE SCALE GENOMIC DNA]</scope>
    <source>
        <strain evidence="3">LMG 31523</strain>
    </source>
</reference>
<keyword evidence="3" id="KW-1185">Reference proteome</keyword>
<dbReference type="PROSITE" id="PS51257">
    <property type="entry name" value="PROKAR_LIPOPROTEIN"/>
    <property type="match status" value="1"/>
</dbReference>
<feature type="chain" id="PRO_5046937204" description="ABC-type transport auxiliary lipoprotein component domain-containing protein" evidence="1">
    <location>
        <begin position="19"/>
        <end position="185"/>
    </location>
</feature>
<proteinExistence type="predicted"/>
<accession>A0ABS5EVY9</accession>